<proteinExistence type="inferred from homology"/>
<dbReference type="Proteomes" id="UP001499951">
    <property type="component" value="Unassembled WGS sequence"/>
</dbReference>
<sequence length="265" mass="27171">MDERGFKGKTAIVTGSATGIGAAVARRFGREGANIVVNYSRSKAEAEAVVAAVETAGGRAIAIQGDVASDADCRKIAAAAIEAFGTVDILVNNAGITKFAAHADLDALSQADFQRLYGVNVIGAFQMVRAVIAPLKASGHGSVVNVSSIAGTFGIGSSIAYAASKGALNTMTRSLARALAPHVRVNAVCPGFVASSWFTRSFGTETAERLADEHAKTVPLERVAAPEDIADIVAFFAGPASRHVTGETLLADGGLHLAVGQTSFR</sequence>
<dbReference type="Pfam" id="PF13561">
    <property type="entry name" value="adh_short_C2"/>
    <property type="match status" value="1"/>
</dbReference>
<evidence type="ECO:0000259" key="3">
    <source>
        <dbReference type="SMART" id="SM00822"/>
    </source>
</evidence>
<dbReference type="InterPro" id="IPR057326">
    <property type="entry name" value="KR_dom"/>
</dbReference>
<keyword evidence="2" id="KW-0560">Oxidoreductase</keyword>
<dbReference type="RefSeq" id="WP_166933645.1">
    <property type="nucleotide sequence ID" value="NZ_BAAADD010000003.1"/>
</dbReference>
<reference evidence="5" key="1">
    <citation type="journal article" date="2019" name="Int. J. Syst. Evol. Microbiol.">
        <title>The Global Catalogue of Microorganisms (GCM) 10K type strain sequencing project: providing services to taxonomists for standard genome sequencing and annotation.</title>
        <authorList>
            <consortium name="The Broad Institute Genomics Platform"/>
            <consortium name="The Broad Institute Genome Sequencing Center for Infectious Disease"/>
            <person name="Wu L."/>
            <person name="Ma J."/>
        </authorList>
    </citation>
    <scope>NUCLEOTIDE SEQUENCE [LARGE SCALE GENOMIC DNA]</scope>
    <source>
        <strain evidence="5">JCM 15089</strain>
    </source>
</reference>
<comment type="caution">
    <text evidence="4">The sequence shown here is derived from an EMBL/GenBank/DDBJ whole genome shotgun (WGS) entry which is preliminary data.</text>
</comment>
<dbReference type="CDD" id="cd05233">
    <property type="entry name" value="SDR_c"/>
    <property type="match status" value="1"/>
</dbReference>
<gene>
    <name evidence="4" type="ORF">GCM10008942_11690</name>
</gene>
<dbReference type="InterPro" id="IPR002347">
    <property type="entry name" value="SDR_fam"/>
</dbReference>
<dbReference type="PRINTS" id="PR00081">
    <property type="entry name" value="GDHRDH"/>
</dbReference>
<dbReference type="NCBIfam" id="NF005559">
    <property type="entry name" value="PRK07231.1"/>
    <property type="match status" value="1"/>
</dbReference>
<comment type="similarity">
    <text evidence="1">Belongs to the short-chain dehydrogenases/reductases (SDR) family.</text>
</comment>
<dbReference type="PROSITE" id="PS00061">
    <property type="entry name" value="ADH_SHORT"/>
    <property type="match status" value="1"/>
</dbReference>
<name>A0ABP3PDF7_9PROT</name>
<evidence type="ECO:0000313" key="5">
    <source>
        <dbReference type="Proteomes" id="UP001499951"/>
    </source>
</evidence>
<evidence type="ECO:0000256" key="2">
    <source>
        <dbReference type="ARBA" id="ARBA00023002"/>
    </source>
</evidence>
<dbReference type="PRINTS" id="PR00080">
    <property type="entry name" value="SDRFAMILY"/>
</dbReference>
<dbReference type="PANTHER" id="PTHR43639:SF1">
    <property type="entry name" value="SHORT-CHAIN DEHYDROGENASE_REDUCTASE FAMILY PROTEIN"/>
    <property type="match status" value="1"/>
</dbReference>
<evidence type="ECO:0000313" key="4">
    <source>
        <dbReference type="EMBL" id="GAA0564997.1"/>
    </source>
</evidence>
<dbReference type="SUPFAM" id="SSF51735">
    <property type="entry name" value="NAD(P)-binding Rossmann-fold domains"/>
    <property type="match status" value="1"/>
</dbReference>
<dbReference type="Gene3D" id="3.40.50.720">
    <property type="entry name" value="NAD(P)-binding Rossmann-like Domain"/>
    <property type="match status" value="1"/>
</dbReference>
<accession>A0ABP3PDF7</accession>
<keyword evidence="5" id="KW-1185">Reference proteome</keyword>
<dbReference type="InterPro" id="IPR036291">
    <property type="entry name" value="NAD(P)-bd_dom_sf"/>
</dbReference>
<dbReference type="PANTHER" id="PTHR43639">
    <property type="entry name" value="OXIDOREDUCTASE, SHORT-CHAIN DEHYDROGENASE/REDUCTASE FAMILY (AFU_ORTHOLOGUE AFUA_5G02870)"/>
    <property type="match status" value="1"/>
</dbReference>
<feature type="domain" description="Ketoreductase" evidence="3">
    <location>
        <begin position="9"/>
        <end position="196"/>
    </location>
</feature>
<dbReference type="InterPro" id="IPR020904">
    <property type="entry name" value="Sc_DH/Rdtase_CS"/>
</dbReference>
<evidence type="ECO:0000256" key="1">
    <source>
        <dbReference type="ARBA" id="ARBA00006484"/>
    </source>
</evidence>
<dbReference type="SMART" id="SM00822">
    <property type="entry name" value="PKS_KR"/>
    <property type="match status" value="1"/>
</dbReference>
<protein>
    <submittedName>
        <fullName evidence="4">SDR family NAD(P)-dependent oxidoreductase</fullName>
    </submittedName>
</protein>
<dbReference type="EMBL" id="BAAADD010000003">
    <property type="protein sequence ID" value="GAA0564997.1"/>
    <property type="molecule type" value="Genomic_DNA"/>
</dbReference>
<organism evidence="4 5">
    <name type="scientific">Rhizomicrobium electricum</name>
    <dbReference type="NCBI Taxonomy" id="480070"/>
    <lineage>
        <taxon>Bacteria</taxon>
        <taxon>Pseudomonadati</taxon>
        <taxon>Pseudomonadota</taxon>
        <taxon>Alphaproteobacteria</taxon>
        <taxon>Micropepsales</taxon>
        <taxon>Micropepsaceae</taxon>
        <taxon>Rhizomicrobium</taxon>
    </lineage>
</organism>